<dbReference type="RefSeq" id="WP_323580910.1">
    <property type="nucleotide sequence ID" value="NZ_JAYGOJ010000143.1"/>
</dbReference>
<comment type="caution">
    <text evidence="2">The sequence shown here is derived from an EMBL/GenBank/DDBJ whole genome shotgun (WGS) entry which is preliminary data.</text>
</comment>
<name>A0ABU5WD48_AERCA</name>
<evidence type="ECO:0000313" key="2">
    <source>
        <dbReference type="EMBL" id="MEA9437887.1"/>
    </source>
</evidence>
<protein>
    <recommendedName>
        <fullName evidence="4">DUF1566 domain-containing protein</fullName>
    </recommendedName>
</protein>
<sequence length="167" mass="18446">MFKRSVLSAFILAVGLISAQTHAAFISTDWKKTNDKLAVIDTNTGIEWLKLQSTRDKTMNTVISQLETTYAGWRLPTYSEVVDMVTRFFSAYGANPNAGAVETRGGAYLNAAHAFVRTFGNSSITSYRHMGMYLDDKGNARVLGAYSDGYNSYAYYYGNPPEKLGCS</sequence>
<evidence type="ECO:0000256" key="1">
    <source>
        <dbReference type="SAM" id="SignalP"/>
    </source>
</evidence>
<dbReference type="Proteomes" id="UP001304847">
    <property type="component" value="Unassembled WGS sequence"/>
</dbReference>
<feature type="chain" id="PRO_5045529953" description="DUF1566 domain-containing protein" evidence="1">
    <location>
        <begin position="24"/>
        <end position="167"/>
    </location>
</feature>
<proteinExistence type="predicted"/>
<evidence type="ECO:0000313" key="3">
    <source>
        <dbReference type="Proteomes" id="UP001304847"/>
    </source>
</evidence>
<accession>A0ABU5WD48</accession>
<reference evidence="2 3" key="1">
    <citation type="submission" date="2023-12" db="EMBL/GenBank/DDBJ databases">
        <title>Characterization of antibiotic resistance in Aeromonas spp. in hospital effluent.</title>
        <authorList>
            <person name="Negoseki B.R.S."/>
            <person name="Krul D."/>
            <person name="Siqueira A.C."/>
            <person name="Almeida M."/>
            <person name="Mesa D."/>
            <person name="Conte D."/>
            <person name="Dalla-Costa L.M."/>
        </authorList>
    </citation>
    <scope>NUCLEOTIDE SEQUENCE [LARGE SCALE GENOMIC DNA]</scope>
    <source>
        <strain evidence="2 3">36v</strain>
    </source>
</reference>
<keyword evidence="1" id="KW-0732">Signal</keyword>
<evidence type="ECO:0008006" key="4">
    <source>
        <dbReference type="Google" id="ProtNLM"/>
    </source>
</evidence>
<gene>
    <name evidence="2" type="ORF">VCX44_19285</name>
</gene>
<dbReference type="EMBL" id="JAYGOJ010000143">
    <property type="protein sequence ID" value="MEA9437887.1"/>
    <property type="molecule type" value="Genomic_DNA"/>
</dbReference>
<keyword evidence="3" id="KW-1185">Reference proteome</keyword>
<organism evidence="2 3">
    <name type="scientific">Aeromonas caviae</name>
    <name type="common">Aeromonas punctata</name>
    <dbReference type="NCBI Taxonomy" id="648"/>
    <lineage>
        <taxon>Bacteria</taxon>
        <taxon>Pseudomonadati</taxon>
        <taxon>Pseudomonadota</taxon>
        <taxon>Gammaproteobacteria</taxon>
        <taxon>Aeromonadales</taxon>
        <taxon>Aeromonadaceae</taxon>
        <taxon>Aeromonas</taxon>
    </lineage>
</organism>
<feature type="signal peptide" evidence="1">
    <location>
        <begin position="1"/>
        <end position="23"/>
    </location>
</feature>